<gene>
    <name evidence="2" type="ORF">FB563_0311</name>
</gene>
<name>A0A542U8P4_9ACTN</name>
<evidence type="ECO:0000256" key="1">
    <source>
        <dbReference type="SAM" id="MobiDB-lite"/>
    </source>
</evidence>
<keyword evidence="3" id="KW-1185">Reference proteome</keyword>
<feature type="region of interest" description="Disordered" evidence="1">
    <location>
        <begin position="38"/>
        <end position="66"/>
    </location>
</feature>
<organism evidence="2 3">
    <name type="scientific">Streptomyces puniciscabiei</name>
    <dbReference type="NCBI Taxonomy" id="164348"/>
    <lineage>
        <taxon>Bacteria</taxon>
        <taxon>Bacillati</taxon>
        <taxon>Actinomycetota</taxon>
        <taxon>Actinomycetes</taxon>
        <taxon>Kitasatosporales</taxon>
        <taxon>Streptomycetaceae</taxon>
        <taxon>Streptomyces</taxon>
    </lineage>
</organism>
<sequence>MELEQRGRRPWHGRPWFGAALVAVACLLTACGHGGFTSPRATGASGSRPSPPRDTTTTPATATPPSGCVAGSATVVHGSGDASAQHLCVRSGTTVTVVLEPRVHGPWPQPRSSNPMLALVTSSATDGKGVTRVTVRAARIGAVTVTWGPQSAPLFTLRLSVAAYPVQ</sequence>
<dbReference type="AlphaFoldDB" id="A0A542U8P4"/>
<dbReference type="PROSITE" id="PS51257">
    <property type="entry name" value="PROKAR_LIPOPROTEIN"/>
    <property type="match status" value="1"/>
</dbReference>
<proteinExistence type="predicted"/>
<accession>A0A542U8P4</accession>
<dbReference type="OrthoDB" id="4280587at2"/>
<reference evidence="2 3" key="1">
    <citation type="submission" date="2019-06" db="EMBL/GenBank/DDBJ databases">
        <title>Sequencing the genomes of 1000 actinobacteria strains.</title>
        <authorList>
            <person name="Klenk H.-P."/>
        </authorList>
    </citation>
    <scope>NUCLEOTIDE SEQUENCE [LARGE SCALE GENOMIC DNA]</scope>
    <source>
        <strain evidence="2 3">DSM 41929</strain>
    </source>
</reference>
<evidence type="ECO:0000313" key="2">
    <source>
        <dbReference type="EMBL" id="TQK95418.1"/>
    </source>
</evidence>
<evidence type="ECO:0008006" key="4">
    <source>
        <dbReference type="Google" id="ProtNLM"/>
    </source>
</evidence>
<dbReference type="Proteomes" id="UP000318103">
    <property type="component" value="Unassembled WGS sequence"/>
</dbReference>
<dbReference type="EMBL" id="VFNX01000001">
    <property type="protein sequence ID" value="TQK95418.1"/>
    <property type="molecule type" value="Genomic_DNA"/>
</dbReference>
<feature type="compositionally biased region" description="Low complexity" evidence="1">
    <location>
        <begin position="45"/>
        <end position="66"/>
    </location>
</feature>
<evidence type="ECO:0000313" key="3">
    <source>
        <dbReference type="Proteomes" id="UP000318103"/>
    </source>
</evidence>
<dbReference type="RefSeq" id="WP_055707377.1">
    <property type="nucleotide sequence ID" value="NZ_JBPJFI010000001.1"/>
</dbReference>
<protein>
    <recommendedName>
        <fullName evidence="4">Lipoprotein</fullName>
    </recommendedName>
</protein>
<comment type="caution">
    <text evidence="2">The sequence shown here is derived from an EMBL/GenBank/DDBJ whole genome shotgun (WGS) entry which is preliminary data.</text>
</comment>